<evidence type="ECO:0000313" key="2">
    <source>
        <dbReference type="Proteomes" id="UP001445472"/>
    </source>
</evidence>
<gene>
    <name evidence="1" type="ORF">ABT276_02880</name>
</gene>
<proteinExistence type="predicted"/>
<keyword evidence="2" id="KW-1185">Reference proteome</keyword>
<accession>A0ABV1UNG7</accession>
<sequence>MTLWNVTAPTLRTVGNEEVRGTQTWVVQARRNVDAVRQVITRAAGEDAVRHRRGAVIDPSALSATRWTSPNGPLGPTSMCPRSPWSGSLSGGRAHRCPTASISIVTDAVSAIFPFPYGDGLERAADSGQNLDSQVYYQ</sequence>
<organism evidence="1 2">
    <name type="scientific">Streptomyces xantholiticus</name>
    <dbReference type="NCBI Taxonomy" id="68285"/>
    <lineage>
        <taxon>Bacteria</taxon>
        <taxon>Bacillati</taxon>
        <taxon>Actinomycetota</taxon>
        <taxon>Actinomycetes</taxon>
        <taxon>Kitasatosporales</taxon>
        <taxon>Streptomycetaceae</taxon>
        <taxon>Streptomyces</taxon>
    </lineage>
</organism>
<evidence type="ECO:0000313" key="1">
    <source>
        <dbReference type="EMBL" id="MER6612347.1"/>
    </source>
</evidence>
<name>A0ABV1UNG7_9ACTN</name>
<dbReference type="Proteomes" id="UP001445472">
    <property type="component" value="Unassembled WGS sequence"/>
</dbReference>
<dbReference type="RefSeq" id="WP_351974803.1">
    <property type="nucleotide sequence ID" value="NZ_JBEPBX010000002.1"/>
</dbReference>
<dbReference type="EMBL" id="JBEPBX010000002">
    <property type="protein sequence ID" value="MER6612347.1"/>
    <property type="molecule type" value="Genomic_DNA"/>
</dbReference>
<reference evidence="1 2" key="1">
    <citation type="submission" date="2024-06" db="EMBL/GenBank/DDBJ databases">
        <title>The Natural Products Discovery Center: Release of the First 8490 Sequenced Strains for Exploring Actinobacteria Biosynthetic Diversity.</title>
        <authorList>
            <person name="Kalkreuter E."/>
            <person name="Kautsar S.A."/>
            <person name="Yang D."/>
            <person name="Bader C.D."/>
            <person name="Teijaro C.N."/>
            <person name="Fluegel L."/>
            <person name="Davis C.M."/>
            <person name="Simpson J.R."/>
            <person name="Lauterbach L."/>
            <person name="Steele A.D."/>
            <person name="Gui C."/>
            <person name="Meng S."/>
            <person name="Li G."/>
            <person name="Viehrig K."/>
            <person name="Ye F."/>
            <person name="Su P."/>
            <person name="Kiefer A.F."/>
            <person name="Nichols A."/>
            <person name="Cepeda A.J."/>
            <person name="Yan W."/>
            <person name="Fan B."/>
            <person name="Jiang Y."/>
            <person name="Adhikari A."/>
            <person name="Zheng C.-J."/>
            <person name="Schuster L."/>
            <person name="Cowan T.M."/>
            <person name="Smanski M.J."/>
            <person name="Chevrette M.G."/>
            <person name="De Carvalho L.P.S."/>
            <person name="Shen B."/>
        </authorList>
    </citation>
    <scope>NUCLEOTIDE SEQUENCE [LARGE SCALE GENOMIC DNA]</scope>
    <source>
        <strain evidence="1 2">NPDC000837</strain>
    </source>
</reference>
<comment type="caution">
    <text evidence="1">The sequence shown here is derived from an EMBL/GenBank/DDBJ whole genome shotgun (WGS) entry which is preliminary data.</text>
</comment>
<protein>
    <submittedName>
        <fullName evidence="1">Uncharacterized protein</fullName>
    </submittedName>
</protein>